<dbReference type="AlphaFoldDB" id="A0A436ZW07"/>
<accession>A0A436ZW07</accession>
<dbReference type="GeneID" id="93589617"/>
<dbReference type="VEuPathDB" id="FungiDB:DFL_007306"/>
<evidence type="ECO:0000313" key="1">
    <source>
        <dbReference type="EMBL" id="RVD82896.1"/>
    </source>
</evidence>
<reference evidence="1 2" key="1">
    <citation type="submission" date="2019-01" db="EMBL/GenBank/DDBJ databases">
        <title>Intercellular communication is required for trap formation in the nematode-trapping fungus Duddingtonia flagrans.</title>
        <authorList>
            <person name="Youssar L."/>
            <person name="Wernet V."/>
            <person name="Hensel N."/>
            <person name="Hildebrandt H.-G."/>
            <person name="Fischer R."/>
        </authorList>
    </citation>
    <scope>NUCLEOTIDE SEQUENCE [LARGE SCALE GENOMIC DNA]</scope>
    <source>
        <strain evidence="1 2">CBS H-5679</strain>
    </source>
</reference>
<keyword evidence="2" id="KW-1185">Reference proteome</keyword>
<dbReference type="EMBL" id="SAEB01000009">
    <property type="protein sequence ID" value="RVD82896.1"/>
    <property type="molecule type" value="Genomic_DNA"/>
</dbReference>
<sequence>MFASGLLEAQAIGRIKLCEGLAKSRGVVYLKTQEVGHTFYTLSHAIQQNFHKSTTEPFLLPLSKVQDLIPVLESFVRDFRAQRTAHAERTEKLRNAPVYGLSEMFPSMAAYSEARMNAKERLSVTLMMGNG</sequence>
<comment type="caution">
    <text evidence="1">The sequence shown here is derived from an EMBL/GenBank/DDBJ whole genome shotgun (WGS) entry which is preliminary data.</text>
</comment>
<proteinExistence type="predicted"/>
<dbReference type="Proteomes" id="UP000283090">
    <property type="component" value="Unassembled WGS sequence"/>
</dbReference>
<dbReference type="RefSeq" id="XP_067488440.1">
    <property type="nucleotide sequence ID" value="XM_067636868.1"/>
</dbReference>
<gene>
    <name evidence="1" type="ORF">DFL_007306</name>
</gene>
<name>A0A436ZW07_ARTFL</name>
<organism evidence="1 2">
    <name type="scientific">Arthrobotrys flagrans</name>
    <name type="common">Nematode-trapping fungus</name>
    <name type="synonym">Trichothecium flagrans</name>
    <dbReference type="NCBI Taxonomy" id="97331"/>
    <lineage>
        <taxon>Eukaryota</taxon>
        <taxon>Fungi</taxon>
        <taxon>Dikarya</taxon>
        <taxon>Ascomycota</taxon>
        <taxon>Pezizomycotina</taxon>
        <taxon>Orbiliomycetes</taxon>
        <taxon>Orbiliales</taxon>
        <taxon>Orbiliaceae</taxon>
        <taxon>Arthrobotrys</taxon>
    </lineage>
</organism>
<evidence type="ECO:0000313" key="2">
    <source>
        <dbReference type="Proteomes" id="UP000283090"/>
    </source>
</evidence>
<protein>
    <submittedName>
        <fullName evidence="1">Uncharacterized protein</fullName>
    </submittedName>
</protein>
<dbReference type="OrthoDB" id="5310827at2759"/>